<gene>
    <name evidence="1" type="ORF">M9H77_33011</name>
</gene>
<dbReference type="Proteomes" id="UP001060085">
    <property type="component" value="Linkage Group LG07"/>
</dbReference>
<dbReference type="EMBL" id="CM044707">
    <property type="protein sequence ID" value="KAI5655824.1"/>
    <property type="molecule type" value="Genomic_DNA"/>
</dbReference>
<sequence length="1236" mass="141559">MEIVESIHNLPVQNPEEEYFSSADLNWTKFGSSEHSDDVALIPYARVDAFIVGECDNAECPTRFHIERGRKRKKGSLNECKDDEYLEYRRYWCSFGPENYGEGGDVLPSRRYRLNTRNRAARPQSMRGCTCHFVVKRLYVHPSLALIIYNNRRHVNKFGFVCHGPLDRDAIGPGADKVPYICNEIQQQTMSMIYLGIPEENVLEKHIEGIQRYCGSNAKVNSLASQYVHKLGMIIKRSTHELDLDDQASVRLWLEKSKRSVFFYQDASEIDPFILGIQTEWQLEQMIRFGHRSIIAIDSTFGIKRLKYPLCTLLVFDSRQHALPVAWIITRSVAKPDVAKWMKALLDRVHEVDPGWKANGFLVDDAAAEIDPIRQMLGLTFFVLCFYAEFILFKQYSNQNYLAFRETFSCPVLFSLWRVRRSWLRNVVKKCKNVEVQREMFKRLGEIVYSIWNGSAGFELALEKFTEDFVDEDAFLHYFRATWLPKIEMWLTTMKTLPLASQESSGAIEAYHLKLKAKLYDDSRLGSLQRVDWLVHKLTTELCSSYWLDRLADDSDTFQNVKEEYITSTSWYRALQIPDDAITLDEGGCLAKVLSRKDRNLVRVVWNPGSEFAHCDCDWSMQGNLCKHVIKVNMICQNLPRYRPSMSFQSFREILTNLQRKPLDDSLELDLAAAWTHQMLDQVRKLVELNSCGDIGKVVNKMPLKWTAKRGRTSHGKPIATLALPSSSRNNTNGAARRKNRKRKRLSRVRKPSNQDMVTPLIIPVQFAAGFPISTLAADADLFCCSFASYKQTYYRKTAREVSERIFKMMKCFTIFKDKSSKSGRGRSAPELRSTSKSDNSARNRPTRSAGSASLPRSIPEMYREKEQKLRVFSLSELREATNDFNRMLKLGEGGFGSVYKGKIRHLDGQGDNIVVAIKKLNTAGLQGHKEWVSEVQFLGVLDHPNLVKLLGYCAEDGERGIQRLLVYEYMPKRSLEDHLFNRNVQAIPWITRLKIILGAAEGMAHLHEGLEVQVIYRDFKSSNILLDKDFTPKLSDFGLAREGPIGDQSHVSTAPVGTLGYAAPEYVQEGHLSTRSDIYSFGVVLYEILTGRRTLERNRPAMEQKLLEWVKQFPVDSWKFNMIMDPRLRNQYSLNAAKRIAKLADSCLNKTARNRPTITQLVEVLKQAIQESEEEASSAVKGPESSSRDNLVPPNRHMSSKMGITTRKIFLWNTFGVALAMASDHWQNFGNVEVA</sequence>
<comment type="caution">
    <text evidence="1">The sequence shown here is derived from an EMBL/GenBank/DDBJ whole genome shotgun (WGS) entry which is preliminary data.</text>
</comment>
<name>A0ACC0A4T7_CATRO</name>
<keyword evidence="2" id="KW-1185">Reference proteome</keyword>
<proteinExistence type="predicted"/>
<evidence type="ECO:0000313" key="1">
    <source>
        <dbReference type="EMBL" id="KAI5655824.1"/>
    </source>
</evidence>
<protein>
    <submittedName>
        <fullName evidence="1">Uncharacterized protein</fullName>
    </submittedName>
</protein>
<evidence type="ECO:0000313" key="2">
    <source>
        <dbReference type="Proteomes" id="UP001060085"/>
    </source>
</evidence>
<reference evidence="2" key="1">
    <citation type="journal article" date="2023" name="Nat. Plants">
        <title>Single-cell RNA sequencing provides a high-resolution roadmap for understanding the multicellular compartmentation of specialized metabolism.</title>
        <authorList>
            <person name="Sun S."/>
            <person name="Shen X."/>
            <person name="Li Y."/>
            <person name="Li Y."/>
            <person name="Wang S."/>
            <person name="Li R."/>
            <person name="Zhang H."/>
            <person name="Shen G."/>
            <person name="Guo B."/>
            <person name="Wei J."/>
            <person name="Xu J."/>
            <person name="St-Pierre B."/>
            <person name="Chen S."/>
            <person name="Sun C."/>
        </authorList>
    </citation>
    <scope>NUCLEOTIDE SEQUENCE [LARGE SCALE GENOMIC DNA]</scope>
</reference>
<organism evidence="1 2">
    <name type="scientific">Catharanthus roseus</name>
    <name type="common">Madagascar periwinkle</name>
    <name type="synonym">Vinca rosea</name>
    <dbReference type="NCBI Taxonomy" id="4058"/>
    <lineage>
        <taxon>Eukaryota</taxon>
        <taxon>Viridiplantae</taxon>
        <taxon>Streptophyta</taxon>
        <taxon>Embryophyta</taxon>
        <taxon>Tracheophyta</taxon>
        <taxon>Spermatophyta</taxon>
        <taxon>Magnoliopsida</taxon>
        <taxon>eudicotyledons</taxon>
        <taxon>Gunneridae</taxon>
        <taxon>Pentapetalae</taxon>
        <taxon>asterids</taxon>
        <taxon>lamiids</taxon>
        <taxon>Gentianales</taxon>
        <taxon>Apocynaceae</taxon>
        <taxon>Rauvolfioideae</taxon>
        <taxon>Vinceae</taxon>
        <taxon>Catharanthinae</taxon>
        <taxon>Catharanthus</taxon>
    </lineage>
</organism>
<accession>A0ACC0A4T7</accession>